<keyword evidence="4" id="KW-0067">ATP-binding</keyword>
<dbReference type="GO" id="GO:0005524">
    <property type="term" value="F:ATP binding"/>
    <property type="evidence" value="ECO:0007669"/>
    <property type="project" value="UniProtKB-KW"/>
</dbReference>
<evidence type="ECO:0000256" key="3">
    <source>
        <dbReference type="ARBA" id="ARBA00022741"/>
    </source>
</evidence>
<dbReference type="Proteomes" id="UP000677228">
    <property type="component" value="Unassembled WGS sequence"/>
</dbReference>
<dbReference type="Pfam" id="PF08299">
    <property type="entry name" value="Bac_DnaA_C"/>
    <property type="match status" value="1"/>
</dbReference>
<keyword evidence="1" id="KW-0963">Cytoplasm</keyword>
<dbReference type="InterPro" id="IPR018312">
    <property type="entry name" value="Chromosome_initiator_DnaA_CS"/>
</dbReference>
<dbReference type="AlphaFoldDB" id="A0A8S2CNM4"/>
<dbReference type="EMBL" id="CAJOBA010000057">
    <property type="protein sequence ID" value="CAF3499316.1"/>
    <property type="molecule type" value="Genomic_DNA"/>
</dbReference>
<dbReference type="Gene3D" id="1.10.8.60">
    <property type="match status" value="1"/>
</dbReference>
<dbReference type="GO" id="GO:0008289">
    <property type="term" value="F:lipid binding"/>
    <property type="evidence" value="ECO:0007669"/>
    <property type="project" value="UniProtKB-KW"/>
</dbReference>
<evidence type="ECO:0000313" key="8">
    <source>
        <dbReference type="EMBL" id="CAF0725895.1"/>
    </source>
</evidence>
<dbReference type="PRINTS" id="PR00051">
    <property type="entry name" value="DNAA"/>
</dbReference>
<dbReference type="Proteomes" id="UP000682733">
    <property type="component" value="Unassembled WGS sequence"/>
</dbReference>
<dbReference type="InterPro" id="IPR010921">
    <property type="entry name" value="Trp_repressor/repl_initiator"/>
</dbReference>
<evidence type="ECO:0000256" key="2">
    <source>
        <dbReference type="ARBA" id="ARBA00022705"/>
    </source>
</evidence>
<dbReference type="InterPro" id="IPR020591">
    <property type="entry name" value="Chromosome_initiator_DnaA-like"/>
</dbReference>
<dbReference type="PANTHER" id="PTHR30050:SF2">
    <property type="entry name" value="CHROMOSOMAL REPLICATION INITIATOR PROTEIN DNAA"/>
    <property type="match status" value="1"/>
</dbReference>
<organism evidence="8 10">
    <name type="scientific">Didymodactylos carnosus</name>
    <dbReference type="NCBI Taxonomy" id="1234261"/>
    <lineage>
        <taxon>Eukaryota</taxon>
        <taxon>Metazoa</taxon>
        <taxon>Spiralia</taxon>
        <taxon>Gnathifera</taxon>
        <taxon>Rotifera</taxon>
        <taxon>Eurotatoria</taxon>
        <taxon>Bdelloidea</taxon>
        <taxon>Philodinida</taxon>
        <taxon>Philodinidae</taxon>
        <taxon>Didymodactylos</taxon>
    </lineage>
</organism>
<dbReference type="Pfam" id="PF00308">
    <property type="entry name" value="Bac_DnaA"/>
    <property type="match status" value="1"/>
</dbReference>
<keyword evidence="5" id="KW-0446">Lipid-binding</keyword>
<evidence type="ECO:0000256" key="6">
    <source>
        <dbReference type="ARBA" id="ARBA00023125"/>
    </source>
</evidence>
<dbReference type="PANTHER" id="PTHR30050">
    <property type="entry name" value="CHROMOSOMAL REPLICATION INITIATOR PROTEIN DNAA"/>
    <property type="match status" value="1"/>
</dbReference>
<dbReference type="GO" id="GO:0006270">
    <property type="term" value="P:DNA replication initiation"/>
    <property type="evidence" value="ECO:0007669"/>
    <property type="project" value="InterPro"/>
</dbReference>
<dbReference type="GO" id="GO:0005886">
    <property type="term" value="C:plasma membrane"/>
    <property type="evidence" value="ECO:0007669"/>
    <property type="project" value="TreeGrafter"/>
</dbReference>
<reference evidence="8" key="1">
    <citation type="submission" date="2021-02" db="EMBL/GenBank/DDBJ databases">
        <authorList>
            <person name="Nowell W R."/>
        </authorList>
    </citation>
    <scope>NUCLEOTIDE SEQUENCE</scope>
</reference>
<proteinExistence type="predicted"/>
<name>A0A8S2CNM4_9BILA</name>
<keyword evidence="2" id="KW-0235">DNA replication</keyword>
<protein>
    <recommendedName>
        <fullName evidence="7">Chromosomal replication initiator DnaA C-terminal domain-containing protein</fullName>
    </recommendedName>
</protein>
<comment type="caution">
    <text evidence="8">The sequence shown here is derived from an EMBL/GenBank/DDBJ whole genome shotgun (WGS) entry which is preliminary data.</text>
</comment>
<evidence type="ECO:0000259" key="7">
    <source>
        <dbReference type="SMART" id="SM00760"/>
    </source>
</evidence>
<dbReference type="GO" id="GO:0003688">
    <property type="term" value="F:DNA replication origin binding"/>
    <property type="evidence" value="ECO:0007669"/>
    <property type="project" value="InterPro"/>
</dbReference>
<evidence type="ECO:0000256" key="5">
    <source>
        <dbReference type="ARBA" id="ARBA00023121"/>
    </source>
</evidence>
<evidence type="ECO:0000313" key="9">
    <source>
        <dbReference type="EMBL" id="CAF3499316.1"/>
    </source>
</evidence>
<dbReference type="EMBL" id="CAJNOK010000057">
    <property type="protein sequence ID" value="CAF0725895.1"/>
    <property type="molecule type" value="Genomic_DNA"/>
</dbReference>
<evidence type="ECO:0000256" key="1">
    <source>
        <dbReference type="ARBA" id="ARBA00022490"/>
    </source>
</evidence>
<dbReference type="SMART" id="SM00760">
    <property type="entry name" value="Bac_DnaA_C"/>
    <property type="match status" value="1"/>
</dbReference>
<dbReference type="GO" id="GO:0006275">
    <property type="term" value="P:regulation of DNA replication"/>
    <property type="evidence" value="ECO:0007669"/>
    <property type="project" value="InterPro"/>
</dbReference>
<dbReference type="InterPro" id="IPR013159">
    <property type="entry name" value="DnaA_C"/>
</dbReference>
<feature type="domain" description="Chromosomal replication initiator DnaA C-terminal" evidence="7">
    <location>
        <begin position="186"/>
        <end position="255"/>
    </location>
</feature>
<keyword evidence="3" id="KW-0547">Nucleotide-binding</keyword>
<dbReference type="CDD" id="cd06571">
    <property type="entry name" value="Bac_DnaA_C"/>
    <property type="match status" value="1"/>
</dbReference>
<dbReference type="PROSITE" id="PS01008">
    <property type="entry name" value="DNAA"/>
    <property type="match status" value="1"/>
</dbReference>
<dbReference type="SUPFAM" id="SSF52540">
    <property type="entry name" value="P-loop containing nucleoside triphosphate hydrolases"/>
    <property type="match status" value="1"/>
</dbReference>
<dbReference type="Gene3D" id="1.10.1750.10">
    <property type="match status" value="1"/>
</dbReference>
<keyword evidence="6" id="KW-0238">DNA-binding</keyword>
<accession>A0A8S2CNM4</accession>
<evidence type="ECO:0000256" key="4">
    <source>
        <dbReference type="ARBA" id="ARBA00022840"/>
    </source>
</evidence>
<dbReference type="InterPro" id="IPR027417">
    <property type="entry name" value="P-loop_NTPase"/>
</dbReference>
<evidence type="ECO:0000313" key="10">
    <source>
        <dbReference type="Proteomes" id="UP000677228"/>
    </source>
</evidence>
<gene>
    <name evidence="8" type="ORF">OVA965_LOCUS423</name>
    <name evidence="9" type="ORF">TMI583_LOCUS423</name>
</gene>
<dbReference type="InterPro" id="IPR013317">
    <property type="entry name" value="DnaA_dom"/>
</dbReference>
<sequence>MLSSEVFTREIYDAIKNGSQSVENLKNVFSGFDMLIIDDIQFLAGKEKTSEIFFNIFNELVKDFRPIIMTSDKRPDQLYGFEERMISRFNSGLSVEIKRPGNEIAAIILEAKIKASGSEFEFEPEAISYLSLIFNADIRRLEGALQKLYFHAISFLKPNESITRAVCEEVFKEARGDALSFKKGTRPAAIIDFVCRTYGVDERLVRSKSRISSISSVRQICMYLVRETSDLTYSQIGHEFSGRDHSTVMSAISTVEAKANADPLFDMKLREMAGKL</sequence>
<dbReference type="Gene3D" id="3.40.50.300">
    <property type="entry name" value="P-loop containing nucleotide triphosphate hydrolases"/>
    <property type="match status" value="1"/>
</dbReference>
<dbReference type="SUPFAM" id="SSF48295">
    <property type="entry name" value="TrpR-like"/>
    <property type="match status" value="1"/>
</dbReference>